<evidence type="ECO:0000256" key="4">
    <source>
        <dbReference type="ARBA" id="ARBA00022842"/>
    </source>
</evidence>
<reference evidence="7 8" key="1">
    <citation type="submission" date="2014-11" db="EMBL/GenBank/DDBJ databases">
        <title>Genome sequence of Flavihumibacter solisilvae 3-3.</title>
        <authorList>
            <person name="Zhou G."/>
            <person name="Li M."/>
            <person name="Wang G."/>
        </authorList>
    </citation>
    <scope>NUCLEOTIDE SEQUENCE [LARGE SCALE GENOMIC DNA]</scope>
    <source>
        <strain evidence="7 8">3-3</strain>
    </source>
</reference>
<dbReference type="GO" id="GO:0016787">
    <property type="term" value="F:hydrolase activity"/>
    <property type="evidence" value="ECO:0007669"/>
    <property type="project" value="UniProtKB-KW"/>
</dbReference>
<keyword evidence="6" id="KW-0732">Signal</keyword>
<keyword evidence="5" id="KW-0119">Carbohydrate metabolism</keyword>
<dbReference type="InterPro" id="IPR006879">
    <property type="entry name" value="YdjC-like"/>
</dbReference>
<keyword evidence="3" id="KW-0378">Hydrolase</keyword>
<dbReference type="PANTHER" id="PTHR31609">
    <property type="entry name" value="YDJC DEACETYLASE FAMILY MEMBER"/>
    <property type="match status" value="1"/>
</dbReference>
<keyword evidence="4" id="KW-0460">Magnesium</keyword>
<dbReference type="PANTHER" id="PTHR31609:SF1">
    <property type="entry name" value="CARBOHYDRATE DEACETYLASE"/>
    <property type="match status" value="1"/>
</dbReference>
<evidence type="ECO:0000256" key="6">
    <source>
        <dbReference type="SAM" id="SignalP"/>
    </source>
</evidence>
<gene>
    <name evidence="7" type="ORF">OI18_06045</name>
</gene>
<evidence type="ECO:0000256" key="3">
    <source>
        <dbReference type="ARBA" id="ARBA00022801"/>
    </source>
</evidence>
<evidence type="ECO:0000256" key="1">
    <source>
        <dbReference type="ARBA" id="ARBA00001946"/>
    </source>
</evidence>
<evidence type="ECO:0000313" key="7">
    <source>
        <dbReference type="EMBL" id="KIC95446.1"/>
    </source>
</evidence>
<comment type="caution">
    <text evidence="7">The sequence shown here is derived from an EMBL/GenBank/DDBJ whole genome shotgun (WGS) entry which is preliminary data.</text>
</comment>
<sequence length="309" mass="34287">MRLPSALFVLAMTAACSAFSQPASLPERLGYPKGTKLLIVHADDLGVAHSENKASTAAFDRGMVNSASIMVPTPWFAEIASYARANPNADLGLHLTLTSEWKYYKWGPVSGRQKGLQNAQGYMFESVDSVYMSASLAEVETELRGQISKAQNAGIDITHLDSHMGTLFGRPDYLKLMITLGRELKVPVMLFKNGPGSVSFHKLESFLASNDIVADTVVTANPDNFRKGMAEYYSSVLNGLKPGLTVLLIHTAYDDEEMQAITVDHPDWGATWRQADYNFFTSDRCKSILQQQKIQLVTWREIRDKLSRK</sequence>
<dbReference type="GO" id="GO:0046872">
    <property type="term" value="F:metal ion binding"/>
    <property type="evidence" value="ECO:0007669"/>
    <property type="project" value="UniProtKB-KW"/>
</dbReference>
<dbReference type="Pfam" id="PF04794">
    <property type="entry name" value="YdjC"/>
    <property type="match status" value="1"/>
</dbReference>
<dbReference type="Gene3D" id="3.20.20.370">
    <property type="entry name" value="Glycoside hydrolase/deacetylase"/>
    <property type="match status" value="1"/>
</dbReference>
<dbReference type="Proteomes" id="UP000031408">
    <property type="component" value="Unassembled WGS sequence"/>
</dbReference>
<comment type="cofactor">
    <cofactor evidence="1">
        <name>Mg(2+)</name>
        <dbReference type="ChEBI" id="CHEBI:18420"/>
    </cofactor>
</comment>
<feature type="signal peptide" evidence="6">
    <location>
        <begin position="1"/>
        <end position="20"/>
    </location>
</feature>
<dbReference type="RefSeq" id="WP_039138045.1">
    <property type="nucleotide sequence ID" value="NZ_JSVC01000006.1"/>
</dbReference>
<organism evidence="7 8">
    <name type="scientific">Flavihumibacter solisilvae</name>
    <dbReference type="NCBI Taxonomy" id="1349421"/>
    <lineage>
        <taxon>Bacteria</taxon>
        <taxon>Pseudomonadati</taxon>
        <taxon>Bacteroidota</taxon>
        <taxon>Chitinophagia</taxon>
        <taxon>Chitinophagales</taxon>
        <taxon>Chitinophagaceae</taxon>
        <taxon>Flavihumibacter</taxon>
    </lineage>
</organism>
<dbReference type="GO" id="GO:0005975">
    <property type="term" value="P:carbohydrate metabolic process"/>
    <property type="evidence" value="ECO:0007669"/>
    <property type="project" value="InterPro"/>
</dbReference>
<feature type="chain" id="PRO_5002135497" description="ChbG/HpnK family deacetylase" evidence="6">
    <location>
        <begin position="21"/>
        <end position="309"/>
    </location>
</feature>
<accession>A0A0C1L7F4</accession>
<dbReference type="InterPro" id="IPR011330">
    <property type="entry name" value="Glyco_hydro/deAcase_b/a-brl"/>
</dbReference>
<dbReference type="STRING" id="1349421.OI18_06045"/>
<evidence type="ECO:0000313" key="8">
    <source>
        <dbReference type="Proteomes" id="UP000031408"/>
    </source>
</evidence>
<name>A0A0C1L7F4_9BACT</name>
<dbReference type="AlphaFoldDB" id="A0A0C1L7F4"/>
<dbReference type="OrthoDB" id="9774177at2"/>
<dbReference type="EMBL" id="JSVC01000006">
    <property type="protein sequence ID" value="KIC95446.1"/>
    <property type="molecule type" value="Genomic_DNA"/>
</dbReference>
<keyword evidence="2" id="KW-0479">Metal-binding</keyword>
<evidence type="ECO:0000256" key="5">
    <source>
        <dbReference type="ARBA" id="ARBA00023277"/>
    </source>
</evidence>
<evidence type="ECO:0000256" key="2">
    <source>
        <dbReference type="ARBA" id="ARBA00022723"/>
    </source>
</evidence>
<proteinExistence type="predicted"/>
<dbReference type="SUPFAM" id="SSF88713">
    <property type="entry name" value="Glycoside hydrolase/deacetylase"/>
    <property type="match status" value="1"/>
</dbReference>
<dbReference type="PROSITE" id="PS51257">
    <property type="entry name" value="PROKAR_LIPOPROTEIN"/>
    <property type="match status" value="1"/>
</dbReference>
<evidence type="ECO:0008006" key="9">
    <source>
        <dbReference type="Google" id="ProtNLM"/>
    </source>
</evidence>
<dbReference type="GO" id="GO:0019213">
    <property type="term" value="F:deacetylase activity"/>
    <property type="evidence" value="ECO:0007669"/>
    <property type="project" value="TreeGrafter"/>
</dbReference>
<keyword evidence="8" id="KW-1185">Reference proteome</keyword>
<protein>
    <recommendedName>
        <fullName evidence="9">ChbG/HpnK family deacetylase</fullName>
    </recommendedName>
</protein>
<dbReference type="CDD" id="cd10802">
    <property type="entry name" value="YdjC_TTHB029_like"/>
    <property type="match status" value="1"/>
</dbReference>